<protein>
    <submittedName>
        <fullName evidence="9">Phosphatase PAP2 family protein</fullName>
    </submittedName>
</protein>
<sequence length="213" mass="22258">MKSSTTEAVYRDITDFAHGAPRWVQHVAEIWTELGLLVFGVLFVVGWWRARGEHAGSLALSVLAPLATAVGYAVSEVLKAIVDEERPCRAVVGAAASLMPCPSTGDWSFPSNHAAIAGAAAVALACARPRTAWFTVPMALLMALSRVFVGVHYPHDVAVGLLVGGSVAALVTVLLSRPTRSLARTVRDSRAPVAVWISGSGAGGPDRGHGTGR</sequence>
<evidence type="ECO:0000256" key="1">
    <source>
        <dbReference type="ARBA" id="ARBA00004651"/>
    </source>
</evidence>
<proteinExistence type="predicted"/>
<dbReference type="PANTHER" id="PTHR14969">
    <property type="entry name" value="SPHINGOSINE-1-PHOSPHATE PHOSPHOHYDROLASE"/>
    <property type="match status" value="1"/>
</dbReference>
<feature type="domain" description="Phosphatidic acid phosphatase type 2/haloperoxidase" evidence="8">
    <location>
        <begin position="58"/>
        <end position="172"/>
    </location>
</feature>
<keyword evidence="3 7" id="KW-0812">Transmembrane</keyword>
<organism evidence="9 10">
    <name type="scientific">Streptomyces yanii</name>
    <dbReference type="NCBI Taxonomy" id="78510"/>
    <lineage>
        <taxon>Bacteria</taxon>
        <taxon>Bacillati</taxon>
        <taxon>Actinomycetota</taxon>
        <taxon>Actinomycetes</taxon>
        <taxon>Kitasatosporales</taxon>
        <taxon>Streptomycetaceae</taxon>
        <taxon>Streptomyces</taxon>
    </lineage>
</organism>
<evidence type="ECO:0000256" key="7">
    <source>
        <dbReference type="SAM" id="Phobius"/>
    </source>
</evidence>
<dbReference type="CDD" id="cd01610">
    <property type="entry name" value="PAP2_like"/>
    <property type="match status" value="1"/>
</dbReference>
<evidence type="ECO:0000313" key="10">
    <source>
        <dbReference type="Proteomes" id="UP001589710"/>
    </source>
</evidence>
<evidence type="ECO:0000256" key="2">
    <source>
        <dbReference type="ARBA" id="ARBA00022475"/>
    </source>
</evidence>
<keyword evidence="5 7" id="KW-1133">Transmembrane helix</keyword>
<feature type="transmembrane region" description="Helical" evidence="7">
    <location>
        <begin position="157"/>
        <end position="175"/>
    </location>
</feature>
<feature type="transmembrane region" description="Helical" evidence="7">
    <location>
        <begin position="132"/>
        <end position="151"/>
    </location>
</feature>
<reference evidence="9 10" key="1">
    <citation type="submission" date="2024-09" db="EMBL/GenBank/DDBJ databases">
        <authorList>
            <person name="Sun Q."/>
            <person name="Mori K."/>
        </authorList>
    </citation>
    <scope>NUCLEOTIDE SEQUENCE [LARGE SCALE GENOMIC DNA]</scope>
    <source>
        <strain evidence="9 10">JCM 3331</strain>
    </source>
</reference>
<name>A0ABV5RJZ3_9ACTN</name>
<dbReference type="Pfam" id="PF01569">
    <property type="entry name" value="PAP2"/>
    <property type="match status" value="1"/>
</dbReference>
<dbReference type="InterPro" id="IPR000326">
    <property type="entry name" value="PAP2/HPO"/>
</dbReference>
<keyword evidence="10" id="KW-1185">Reference proteome</keyword>
<dbReference type="Gene3D" id="1.20.144.10">
    <property type="entry name" value="Phosphatidic acid phosphatase type 2/haloperoxidase"/>
    <property type="match status" value="1"/>
</dbReference>
<dbReference type="Proteomes" id="UP001589710">
    <property type="component" value="Unassembled WGS sequence"/>
</dbReference>
<dbReference type="EMBL" id="JBHMCG010000165">
    <property type="protein sequence ID" value="MFB9578185.1"/>
    <property type="molecule type" value="Genomic_DNA"/>
</dbReference>
<evidence type="ECO:0000256" key="6">
    <source>
        <dbReference type="ARBA" id="ARBA00023136"/>
    </source>
</evidence>
<keyword evidence="4" id="KW-0378">Hydrolase</keyword>
<gene>
    <name evidence="9" type="ORF">ACFFTL_39445</name>
</gene>
<dbReference type="PANTHER" id="PTHR14969:SF62">
    <property type="entry name" value="DECAPRENYLPHOSPHORYL-5-PHOSPHORIBOSE PHOSPHATASE RV3807C-RELATED"/>
    <property type="match status" value="1"/>
</dbReference>
<evidence type="ECO:0000256" key="3">
    <source>
        <dbReference type="ARBA" id="ARBA00022692"/>
    </source>
</evidence>
<evidence type="ECO:0000313" key="9">
    <source>
        <dbReference type="EMBL" id="MFB9578185.1"/>
    </source>
</evidence>
<evidence type="ECO:0000256" key="5">
    <source>
        <dbReference type="ARBA" id="ARBA00022989"/>
    </source>
</evidence>
<feature type="transmembrane region" description="Helical" evidence="7">
    <location>
        <begin position="30"/>
        <end position="48"/>
    </location>
</feature>
<dbReference type="InterPro" id="IPR036938">
    <property type="entry name" value="PAP2/HPO_sf"/>
</dbReference>
<comment type="subcellular location">
    <subcellularLocation>
        <location evidence="1">Cell membrane</location>
        <topology evidence="1">Multi-pass membrane protein</topology>
    </subcellularLocation>
</comment>
<evidence type="ECO:0000259" key="8">
    <source>
        <dbReference type="SMART" id="SM00014"/>
    </source>
</evidence>
<dbReference type="SMART" id="SM00014">
    <property type="entry name" value="acidPPc"/>
    <property type="match status" value="1"/>
</dbReference>
<dbReference type="RefSeq" id="WP_345517508.1">
    <property type="nucleotide sequence ID" value="NZ_BAAAXD010000045.1"/>
</dbReference>
<comment type="caution">
    <text evidence="9">The sequence shown here is derived from an EMBL/GenBank/DDBJ whole genome shotgun (WGS) entry which is preliminary data.</text>
</comment>
<accession>A0ABV5RJZ3</accession>
<evidence type="ECO:0000256" key="4">
    <source>
        <dbReference type="ARBA" id="ARBA00022801"/>
    </source>
</evidence>
<keyword evidence="6 7" id="KW-0472">Membrane</keyword>
<dbReference type="SUPFAM" id="SSF48317">
    <property type="entry name" value="Acid phosphatase/Vanadium-dependent haloperoxidase"/>
    <property type="match status" value="1"/>
</dbReference>
<keyword evidence="2" id="KW-1003">Cell membrane</keyword>